<dbReference type="PANTHER" id="PTHR11289:SF0">
    <property type="entry name" value="BREAST CANCER TYPE 2 SUSCEPTIBILITY PROTEIN"/>
    <property type="match status" value="1"/>
</dbReference>
<dbReference type="SUPFAM" id="SSF50249">
    <property type="entry name" value="Nucleic acid-binding proteins"/>
    <property type="match status" value="3"/>
</dbReference>
<feature type="region of interest" description="Disordered" evidence="6">
    <location>
        <begin position="51"/>
        <end position="91"/>
    </location>
</feature>
<feature type="compositionally biased region" description="Low complexity" evidence="6">
    <location>
        <begin position="76"/>
        <end position="91"/>
    </location>
</feature>
<accession>A0AAE1U8Y8</accession>
<dbReference type="Pfam" id="PF09169">
    <property type="entry name" value="BRCA-2_helical"/>
    <property type="match status" value="1"/>
</dbReference>
<evidence type="ECO:0000259" key="7">
    <source>
        <dbReference type="Pfam" id="PF09103"/>
    </source>
</evidence>
<keyword evidence="4" id="KW-0233">DNA recombination</keyword>
<protein>
    <submittedName>
        <fullName evidence="10">Uncharacterized protein</fullName>
    </submittedName>
</protein>
<feature type="compositionally biased region" description="Basic and acidic residues" evidence="6">
    <location>
        <begin position="665"/>
        <end position="683"/>
    </location>
</feature>
<evidence type="ECO:0000256" key="5">
    <source>
        <dbReference type="ARBA" id="ARBA00023204"/>
    </source>
</evidence>
<keyword evidence="11" id="KW-1185">Reference proteome</keyword>
<feature type="region of interest" description="Disordered" evidence="6">
    <location>
        <begin position="2733"/>
        <end position="2791"/>
    </location>
</feature>
<evidence type="ECO:0000256" key="2">
    <source>
        <dbReference type="ARBA" id="ARBA00022763"/>
    </source>
</evidence>
<feature type="compositionally biased region" description="Basic and acidic residues" evidence="6">
    <location>
        <begin position="62"/>
        <end position="72"/>
    </location>
</feature>
<dbReference type="PROSITE" id="PS50138">
    <property type="entry name" value="BRCA2_REPEAT"/>
    <property type="match status" value="3"/>
</dbReference>
<dbReference type="InterPro" id="IPR015187">
    <property type="entry name" value="BRCA2_OB_1"/>
</dbReference>
<keyword evidence="5" id="KW-0234">DNA repair</keyword>
<feature type="compositionally biased region" description="Basic and acidic residues" evidence="6">
    <location>
        <begin position="2733"/>
        <end position="2751"/>
    </location>
</feature>
<feature type="compositionally biased region" description="Low complexity" evidence="6">
    <location>
        <begin position="1750"/>
        <end position="1759"/>
    </location>
</feature>
<feature type="region of interest" description="Disordered" evidence="6">
    <location>
        <begin position="554"/>
        <end position="586"/>
    </location>
</feature>
<keyword evidence="3" id="KW-0238">DNA-binding</keyword>
<evidence type="ECO:0000259" key="9">
    <source>
        <dbReference type="Pfam" id="PF09169"/>
    </source>
</evidence>
<organism evidence="10 11">
    <name type="scientific">Petrolisthes manimaculis</name>
    <dbReference type="NCBI Taxonomy" id="1843537"/>
    <lineage>
        <taxon>Eukaryota</taxon>
        <taxon>Metazoa</taxon>
        <taxon>Ecdysozoa</taxon>
        <taxon>Arthropoda</taxon>
        <taxon>Crustacea</taxon>
        <taxon>Multicrustacea</taxon>
        <taxon>Malacostraca</taxon>
        <taxon>Eumalacostraca</taxon>
        <taxon>Eucarida</taxon>
        <taxon>Decapoda</taxon>
        <taxon>Pleocyemata</taxon>
        <taxon>Anomura</taxon>
        <taxon>Galatheoidea</taxon>
        <taxon>Porcellanidae</taxon>
        <taxon>Petrolisthes</taxon>
    </lineage>
</organism>
<evidence type="ECO:0000256" key="6">
    <source>
        <dbReference type="SAM" id="MobiDB-lite"/>
    </source>
</evidence>
<dbReference type="SUPFAM" id="SSF81878">
    <property type="entry name" value="BRCA2 tower domain"/>
    <property type="match status" value="1"/>
</dbReference>
<feature type="domain" description="BRCA2 OB1" evidence="7">
    <location>
        <begin position="2121"/>
        <end position="2245"/>
    </location>
</feature>
<evidence type="ECO:0000259" key="8">
    <source>
        <dbReference type="Pfam" id="PF09104"/>
    </source>
</evidence>
<dbReference type="InterPro" id="IPR015252">
    <property type="entry name" value="BRCA2_hlx"/>
</dbReference>
<feature type="compositionally biased region" description="Low complexity" evidence="6">
    <location>
        <begin position="1362"/>
        <end position="1382"/>
    </location>
</feature>
<dbReference type="GO" id="GO:0000724">
    <property type="term" value="P:double-strand break repair via homologous recombination"/>
    <property type="evidence" value="ECO:0007669"/>
    <property type="project" value="InterPro"/>
</dbReference>
<feature type="compositionally biased region" description="Polar residues" evidence="6">
    <location>
        <begin position="2762"/>
        <end position="2777"/>
    </location>
</feature>
<feature type="region of interest" description="Disordered" evidence="6">
    <location>
        <begin position="662"/>
        <end position="683"/>
    </location>
</feature>
<dbReference type="InterPro" id="IPR015188">
    <property type="entry name" value="BRCA2_OB_3"/>
</dbReference>
<feature type="compositionally biased region" description="Polar residues" evidence="6">
    <location>
        <begin position="1767"/>
        <end position="1781"/>
    </location>
</feature>
<dbReference type="EMBL" id="JAWZYT010001622">
    <property type="protein sequence ID" value="KAK4310580.1"/>
    <property type="molecule type" value="Genomic_DNA"/>
</dbReference>
<feature type="region of interest" description="Disordered" evidence="6">
    <location>
        <begin position="1570"/>
        <end position="1623"/>
    </location>
</feature>
<dbReference type="Pfam" id="PF00634">
    <property type="entry name" value="BRCA2"/>
    <property type="match status" value="1"/>
</dbReference>
<evidence type="ECO:0000256" key="3">
    <source>
        <dbReference type="ARBA" id="ARBA00023125"/>
    </source>
</evidence>
<evidence type="ECO:0000313" key="11">
    <source>
        <dbReference type="Proteomes" id="UP001292094"/>
    </source>
</evidence>
<feature type="compositionally biased region" description="Polar residues" evidence="6">
    <location>
        <begin position="392"/>
        <end position="409"/>
    </location>
</feature>
<reference evidence="10" key="1">
    <citation type="submission" date="2023-11" db="EMBL/GenBank/DDBJ databases">
        <title>Genome assemblies of two species of porcelain crab, Petrolisthes cinctipes and Petrolisthes manimaculis (Anomura: Porcellanidae).</title>
        <authorList>
            <person name="Angst P."/>
        </authorList>
    </citation>
    <scope>NUCLEOTIDE SEQUENCE</scope>
    <source>
        <strain evidence="10">PB745_02</strain>
        <tissue evidence="10">Gill</tissue>
    </source>
</reference>
<dbReference type="Pfam" id="PF09104">
    <property type="entry name" value="BRCA-2_OB3"/>
    <property type="match status" value="1"/>
</dbReference>
<dbReference type="SUPFAM" id="SSF81872">
    <property type="entry name" value="BRCA2 helical domain"/>
    <property type="match status" value="1"/>
</dbReference>
<dbReference type="Proteomes" id="UP001292094">
    <property type="component" value="Unassembled WGS sequence"/>
</dbReference>
<feature type="compositionally biased region" description="Polar residues" evidence="6">
    <location>
        <begin position="704"/>
        <end position="718"/>
    </location>
</feature>
<feature type="region of interest" description="Disordered" evidence="6">
    <location>
        <begin position="376"/>
        <end position="415"/>
    </location>
</feature>
<dbReference type="InterPro" id="IPR036315">
    <property type="entry name" value="BRCA2_hlx_sf"/>
</dbReference>
<feature type="compositionally biased region" description="Basic and acidic residues" evidence="6">
    <location>
        <begin position="381"/>
        <end position="390"/>
    </location>
</feature>
<feature type="compositionally biased region" description="Polar residues" evidence="6">
    <location>
        <begin position="1570"/>
        <end position="1602"/>
    </location>
</feature>
<dbReference type="InterPro" id="IPR002093">
    <property type="entry name" value="BRCA2_repeat"/>
</dbReference>
<feature type="domain" description="Breast cancer type 2 susceptibility protein helical" evidence="9">
    <location>
        <begin position="1948"/>
        <end position="2117"/>
    </location>
</feature>
<dbReference type="Gene3D" id="2.40.50.140">
    <property type="entry name" value="Nucleic acid-binding proteins"/>
    <property type="match status" value="4"/>
</dbReference>
<feature type="region of interest" description="Disordered" evidence="6">
    <location>
        <begin position="1868"/>
        <end position="1908"/>
    </location>
</feature>
<dbReference type="GO" id="GO:0003677">
    <property type="term" value="F:DNA binding"/>
    <property type="evidence" value="ECO:0007669"/>
    <property type="project" value="UniProtKB-KW"/>
</dbReference>
<name>A0AAE1U8Y8_9EUCA</name>
<dbReference type="InterPro" id="IPR012340">
    <property type="entry name" value="NA-bd_OB-fold"/>
</dbReference>
<proteinExistence type="predicted"/>
<feature type="region of interest" description="Disordered" evidence="6">
    <location>
        <begin position="1352"/>
        <end position="1416"/>
    </location>
</feature>
<feature type="region of interest" description="Disordered" evidence="6">
    <location>
        <begin position="1742"/>
        <end position="1797"/>
    </location>
</feature>
<evidence type="ECO:0000256" key="4">
    <source>
        <dbReference type="ARBA" id="ARBA00023172"/>
    </source>
</evidence>
<keyword evidence="1" id="KW-0677">Repeat</keyword>
<comment type="caution">
    <text evidence="10">The sequence shown here is derived from an EMBL/GenBank/DDBJ whole genome shotgun (WGS) entry which is preliminary data.</text>
</comment>
<feature type="domain" description="BRCA2 OB3" evidence="8">
    <location>
        <begin position="2492"/>
        <end position="2629"/>
    </location>
</feature>
<dbReference type="PANTHER" id="PTHR11289">
    <property type="entry name" value="BREAST CANCER TYPE 2 SUSCEPTIBILITY PROTEIN BRCA2"/>
    <property type="match status" value="1"/>
</dbReference>
<sequence>MDLNASAGLYSWYQRVKTKDLGETRVDWLQYLRDQARQNSSPADNEKIITLQKENVESDNQEQEKEDGKNETKLTNNSEPNSSSSSSHCTISSNKVDCESLCLSLKREKTAEEGKVQHLYETLTEQNIDYYTEERRREMNKEDVNTRVKMSKDVNTRARVNNIEAVVGKSTELNKDPIEEKSPKMSTSPLPLVTVNPQNQQPTTPFSMFLNRSSSTKGCGNVLAEDSHSSSPYSPTVPITDILSPGPRCNITHEGITSLGTDDSVVSWSSALATPTITKPGQHTHNTSPSTIERLTLHPRQGLTHNVLARSLFSPHTAGVHNNNESPGLGIIHCYSPVHGFIHKTRNLKTRTSSQDDSGDSVPKVACLQNITQGFGVDSDGTSRNDHINETGKISSQDGQISRTVTPNENAGDEKAAAGRLDIKRCSSPNIRLIDLPASTSTPISAHTKRTSLPVRHLAFHSNLQDSLVNEKMRENVNERVLETAQLWEEDKREEDFNSISSDIKETESAMVNVNVAQGDSYCKTETNSSQSSTLFGDAFDLICSPVISSRKEEMQRKIKKNHKDPIDKGRNHQQDMKDDREQRTMENSEYSLNMSVSIDAIKYPKFETVSDGTRVVGDVEFSRCDVCGKCLTPESRENETLQIIPLEKMKNIQVHQNSLCNENIDDRTSGNGKESNKNRKSSVDVIEKEKFCQCSKNNRSNLFGRQDAATTKSSSPVASKGCEDRKRKSNSLLEKLSLKKKRRHCGTFLYPTSTEKMCFEKLEVSYRETLFEDEEGGSSKVREEEVLLDRPSALFDEDVGKRNRTTTKNNNNPSAHIVKTEMTTNHVNHFQAIAKQHHGNFLSLSNLKKDAYFSPDKETYEVPVSPKSLKKDDRIEISPCFSNYQENIIRSTENESIKHKICQDYNYENKYDLDENDAKSKLTAQNKERLKCSVSTDSMLVAKQEGSKAALMESSSAEQLKKLSKSQTQKRGYSQFLDDSLSNIDFSTMDVLDVNNDRENIDDENNDSDQEVTSIFQSGYASTNIGMHEREKVSQDKFPIVNKNYTLENSNFCGFMTGNGKEMHVNMKSLSYAKKLFEELPHDKVEETCQTEAKLKISLEHCTESSSPKESQETLDFNRMIKPKISESGMTLCLPTPNICIKNTKRKRLNIDPLPKSNNDRSVMLLHGNSLGNNNNIQTSSGSIGFLTARGKKVPVKESALLKAKKLWEESSSSVVEGFPAHNKGQECQGTESDAYGEIRSTSKNNKPEEGSLQKFCDVDYIMEGKVGCSSFSTACEKREIVRKGAIIDAKKKVLRAELSRNDDASTVPDYSLEQSEYTINLVNKSQGSCCKDGHKINECDRLLHEGDTTKDTMARKNLLSQNTTSQRSSTSSGTTTNSTTMKQNKIKLNKAFDESSSSSSSSVVDSQTGLPQVTLNRMKDPTVTVSSPLSVVCSKKKGVWSDHDLTNLVRNKASELLSEVTVSRESPSITPGFTTARGGKVILEEASILRAKRLFEEISHQDNISSSKKSFHGASPKAHENCQVEEEGQNEIQTDPIITESVLLKDSYSNDKSPTFKSMHKKKCYINQQGNNSVDNSNSTPTYKSTQPDSSSSKDNCPNNEDNEVNRSPSPVLGSQLKKRAMSKEVLSKEVLSKGVMSISQSDVQNHFQNPSCDQTSFISVSPICKIVRPLDNDVEVYSRQINTNVGDTHCITSYTNKIDERLRSNSVVEFPTSGLSINTDDDKSITHIWSPKYNRAELKERHRSQSLKDSSQLSKQTENHSTRDTSISPLQSQETVQTIKHKRSPILSKHSETNRSIRNDQWDGIINTPTRPIGDNVTRSIILSKQQSVNRNNPSGCQKIFLKESNTEEVSDITEITEAFLKDDDNDSWEQQETTTEPTTTTTAAAHGKRLREETQEEENVEREEVITPNNTTSSKLHKTHMTDTSHIPTSGYFKECLQDEISTSRELLRKKQTKEIEHKEKHERQSVKGQVIEGTLYKTRKEHKGQRVKLQSLGKLQVWPGVGKDVLALQPNNSLQYRFPVQDKGCDVVRCSDGCSVVVGADGCVGVEEVETAFLASPGVHPPLIHPSWVKNHYRWIVWKLAAMERHLLHCPMLTLENLVLRLKYRYDREIDRAQRPVLRRVIEHDDSPHKTMVLCVADIKRLGCGVQGKGSTRGSEGHNNIILELTDGWYSIGGVVDGAMNRMVESGMVTLGTKLVIHGAQLTGSSSHQPCHPLEAPENLLLRLHTNLTRRARWWTRLGLLPQRGPPHTLLAPVLDDGGLVGQLTVLLARVYPMIYFERGTAGGKVTFRAERDHRKMLKETQKQREMTINQIVADVEKEFSEEEKESRDKKRKLLVTTKEEISKLTLGEDITYLMEETDDPTHLQGLLTTEQIQLARTWQERQAEERRQRITKEIQHRQTKKQILYEATPLLKVRVVDKDHSSAMVVIWRPTDDLVEAFTEGSFYTVQYLMTGGYRMGCQQLTATRQTKWKHHHHHLPPSFQYDCCRSALPLCLTSSAELSPLWQEVDLVGVVLRIEQSDNVASVMVYIIDHHTNILALKLWKYLKESGYEDIMVVGRVISVMNGSWRGHRGGRFGCVHVTELTVITAFPRTSHLIEAVTHLNNSVQDMKSLLHEGDMKLDRQFDERVYTKSNIALPTVNEKTTANHQAECTKKECTGDNTNKNSTIDTSQHNGKSIACDETRSCELNTIQSNSKSLMMMSGAEKSNSCELDPPLSPDNAGTVVDNEAKKNVSSDPSIKRVEQRSRETRHKLHALGQYSTPSPVRNLQSPATVNVRKPFRAPYKHQ</sequence>
<keyword evidence="2" id="KW-0227">DNA damage</keyword>
<dbReference type="GO" id="GO:0006355">
    <property type="term" value="P:regulation of DNA-templated transcription"/>
    <property type="evidence" value="ECO:0007669"/>
    <property type="project" value="TreeGrafter"/>
</dbReference>
<feature type="compositionally biased region" description="Basic residues" evidence="6">
    <location>
        <begin position="2782"/>
        <end position="2791"/>
    </location>
</feature>
<evidence type="ECO:0000313" key="10">
    <source>
        <dbReference type="EMBL" id="KAK4310580.1"/>
    </source>
</evidence>
<dbReference type="Pfam" id="PF09103">
    <property type="entry name" value="BRCA-2_OB1"/>
    <property type="match status" value="1"/>
</dbReference>
<feature type="compositionally biased region" description="Low complexity" evidence="6">
    <location>
        <begin position="1874"/>
        <end position="1889"/>
    </location>
</feature>
<gene>
    <name evidence="10" type="ORF">Pmani_017864</name>
</gene>
<feature type="compositionally biased region" description="Basic and acidic residues" evidence="6">
    <location>
        <begin position="564"/>
        <end position="586"/>
    </location>
</feature>
<feature type="compositionally biased region" description="Polar residues" evidence="6">
    <location>
        <begin position="1405"/>
        <end position="1416"/>
    </location>
</feature>
<dbReference type="InterPro" id="IPR015525">
    <property type="entry name" value="BRCA2"/>
</dbReference>
<evidence type="ECO:0000256" key="1">
    <source>
        <dbReference type="ARBA" id="ARBA00022737"/>
    </source>
</evidence>
<feature type="region of interest" description="Disordered" evidence="6">
    <location>
        <begin position="704"/>
        <end position="727"/>
    </location>
</feature>
<feature type="region of interest" description="Disordered" evidence="6">
    <location>
        <begin position="221"/>
        <end position="245"/>
    </location>
</feature>
<feature type="region of interest" description="Disordered" evidence="6">
    <location>
        <begin position="1504"/>
        <end position="1539"/>
    </location>
</feature>